<evidence type="ECO:0000313" key="7">
    <source>
        <dbReference type="EMBL" id="KPQ44685.1"/>
    </source>
</evidence>
<dbReference type="SUPFAM" id="SSF56770">
    <property type="entry name" value="HydA/Nqo6-like"/>
    <property type="match status" value="1"/>
</dbReference>
<dbReference type="NCBIfam" id="NF005012">
    <property type="entry name" value="PRK06411.1"/>
    <property type="match status" value="1"/>
</dbReference>
<reference evidence="7 8" key="1">
    <citation type="submission" date="2015-09" db="EMBL/GenBank/DDBJ databases">
        <title>A metagenomics-based metabolic model of nitrate-dependent anaerobic oxidation of methane by Methanoperedens-like archaea.</title>
        <authorList>
            <person name="Arshad A."/>
            <person name="Speth D.R."/>
            <person name="De Graaf R.M."/>
            <person name="Op Den Camp H.J."/>
            <person name="Jetten M.S."/>
            <person name="Welte C.U."/>
        </authorList>
    </citation>
    <scope>NUCLEOTIDE SEQUENCE [LARGE SCALE GENOMIC DNA]</scope>
</reference>
<keyword evidence="4 5" id="KW-0520">NAD</keyword>
<dbReference type="GO" id="GO:0009060">
    <property type="term" value="P:aerobic respiration"/>
    <property type="evidence" value="ECO:0007669"/>
    <property type="project" value="TreeGrafter"/>
</dbReference>
<proteinExistence type="inferred from homology"/>
<dbReference type="PATRIC" id="fig|1719120.3.peg.801"/>
<dbReference type="Proteomes" id="UP000050360">
    <property type="component" value="Unassembled WGS sequence"/>
</dbReference>
<keyword evidence="5" id="KW-0411">Iron-sulfur</keyword>
<protein>
    <submittedName>
        <fullName evidence="7">F420H2 dehydrogenase subunit fpoB</fullName>
    </submittedName>
</protein>
<dbReference type="AlphaFoldDB" id="A0A0P8CCL5"/>
<dbReference type="FunFam" id="3.40.50.12280:FF:000002">
    <property type="entry name" value="NADH-quinone oxidoreductase subunit B"/>
    <property type="match status" value="1"/>
</dbReference>
<organism evidence="7 8">
    <name type="scientific">Candidatus Methanoperedens nitratireducens</name>
    <dbReference type="NCBI Taxonomy" id="1392998"/>
    <lineage>
        <taxon>Archaea</taxon>
        <taxon>Methanobacteriati</taxon>
        <taxon>Methanobacteriota</taxon>
        <taxon>Stenosarchaea group</taxon>
        <taxon>Methanomicrobia</taxon>
        <taxon>Methanosarcinales</taxon>
        <taxon>ANME-2 cluster</taxon>
        <taxon>Candidatus Methanoperedentaceae</taxon>
        <taxon>Candidatus Methanoperedens</taxon>
    </lineage>
</organism>
<evidence type="ECO:0000259" key="6">
    <source>
        <dbReference type="Pfam" id="PF01058"/>
    </source>
</evidence>
<dbReference type="HAMAP" id="MF_01356">
    <property type="entry name" value="NDH1_NuoB"/>
    <property type="match status" value="1"/>
</dbReference>
<name>A0A0P8CCL5_9EURY</name>
<dbReference type="Gene3D" id="3.40.50.12280">
    <property type="match status" value="1"/>
</dbReference>
<comment type="caution">
    <text evidence="7">The sequence shown here is derived from an EMBL/GenBank/DDBJ whole genome shotgun (WGS) entry which is preliminary data.</text>
</comment>
<evidence type="ECO:0000256" key="3">
    <source>
        <dbReference type="ARBA" id="ARBA00022967"/>
    </source>
</evidence>
<dbReference type="PANTHER" id="PTHR11995">
    <property type="entry name" value="NADH DEHYDROGENASE"/>
    <property type="match status" value="1"/>
</dbReference>
<evidence type="ECO:0000313" key="8">
    <source>
        <dbReference type="Proteomes" id="UP000050360"/>
    </source>
</evidence>
<dbReference type="PANTHER" id="PTHR11995:SF14">
    <property type="entry name" value="NADH DEHYDROGENASE [UBIQUINONE] IRON-SULFUR PROTEIN 7, MITOCHONDRIAL"/>
    <property type="match status" value="1"/>
</dbReference>
<evidence type="ECO:0000256" key="2">
    <source>
        <dbReference type="ARBA" id="ARBA00022448"/>
    </source>
</evidence>
<keyword evidence="2" id="KW-0813">Transport</keyword>
<accession>A0A0P8CCL5</accession>
<dbReference type="InterPro" id="IPR006137">
    <property type="entry name" value="NADH_UbQ_OxRdtase-like_20kDa"/>
</dbReference>
<dbReference type="InterPro" id="IPR006138">
    <property type="entry name" value="NADH_UQ_OxRdtase_20Kd_su"/>
</dbReference>
<dbReference type="NCBIfam" id="TIGR01957">
    <property type="entry name" value="nuoB_fam"/>
    <property type="match status" value="1"/>
</dbReference>
<dbReference type="EMBL" id="LKCM01000063">
    <property type="protein sequence ID" value="KPQ44685.1"/>
    <property type="molecule type" value="Genomic_DNA"/>
</dbReference>
<dbReference type="GO" id="GO:0051539">
    <property type="term" value="F:4 iron, 4 sulfur cluster binding"/>
    <property type="evidence" value="ECO:0007669"/>
    <property type="project" value="UniProtKB-KW"/>
</dbReference>
<dbReference type="GO" id="GO:0015990">
    <property type="term" value="P:electron transport coupled proton transport"/>
    <property type="evidence" value="ECO:0007669"/>
    <property type="project" value="TreeGrafter"/>
</dbReference>
<sequence length="204" mass="22698">MEKGGFRVDPLTIDTTKIKFTKKQPVTALDKLNDTGLISTVLAAREREGLILFSTIDQIFNWARLSSLWPVTSGLACCAIEMMATAMAHHDVARFGMEIFRASPRQADLMFVAGTVTKRMAPRVKKLYEMMPDPKWVISVGSCANTGGPYIESYCVLKGVDLIIPVDVYIPGCPPRPEAWIYGIIQLREKIKNQGYGAKWGLNK</sequence>
<dbReference type="GO" id="GO:0048038">
    <property type="term" value="F:quinone binding"/>
    <property type="evidence" value="ECO:0007669"/>
    <property type="project" value="InterPro"/>
</dbReference>
<keyword evidence="5" id="KW-0004">4Fe-4S</keyword>
<dbReference type="Pfam" id="PF01058">
    <property type="entry name" value="Oxidored_q6"/>
    <property type="match status" value="1"/>
</dbReference>
<keyword evidence="3" id="KW-1278">Translocase</keyword>
<feature type="domain" description="NADH:ubiquinone oxidoreductase-like 20kDa subunit" evidence="6">
    <location>
        <begin position="77"/>
        <end position="187"/>
    </location>
</feature>
<dbReference type="GO" id="GO:0045271">
    <property type="term" value="C:respiratory chain complex I"/>
    <property type="evidence" value="ECO:0007669"/>
    <property type="project" value="TreeGrafter"/>
</dbReference>
<evidence type="ECO:0000256" key="5">
    <source>
        <dbReference type="RuleBase" id="RU004464"/>
    </source>
</evidence>
<evidence type="ECO:0000256" key="1">
    <source>
        <dbReference type="ARBA" id="ARBA00009173"/>
    </source>
</evidence>
<keyword evidence="5" id="KW-0408">Iron</keyword>
<gene>
    <name evidence="7" type="primary">fpoB</name>
    <name evidence="7" type="ORF">MPEBLZ_00738</name>
</gene>
<dbReference type="GO" id="GO:0008137">
    <property type="term" value="F:NADH dehydrogenase (ubiquinone) activity"/>
    <property type="evidence" value="ECO:0007669"/>
    <property type="project" value="InterPro"/>
</dbReference>
<dbReference type="GO" id="GO:0046872">
    <property type="term" value="F:metal ion binding"/>
    <property type="evidence" value="ECO:0007669"/>
    <property type="project" value="UniProtKB-KW"/>
</dbReference>
<keyword evidence="5" id="KW-0479">Metal-binding</keyword>
<comment type="similarity">
    <text evidence="1 5">Belongs to the complex I 20 kDa subunit family.</text>
</comment>
<evidence type="ECO:0000256" key="4">
    <source>
        <dbReference type="ARBA" id="ARBA00023027"/>
    </source>
</evidence>